<evidence type="ECO:0000313" key="31">
    <source>
        <dbReference type="Proteomes" id="UP000275843"/>
    </source>
</evidence>
<dbReference type="KEGG" id="ssoa:SULA_2396"/>
<comment type="similarity">
    <text evidence="2">Belongs to the homogentisate dioxygenase family.</text>
</comment>
<feature type="binding site" evidence="8">
    <location>
        <position position="296"/>
    </location>
    <ligand>
        <name>Fe cation</name>
        <dbReference type="ChEBI" id="CHEBI:24875"/>
    </ligand>
</feature>
<evidence type="ECO:0000313" key="14">
    <source>
        <dbReference type="EMBL" id="AZF69022.1"/>
    </source>
</evidence>
<dbReference type="EMBL" id="CP033235">
    <property type="protein sequence ID" value="AZF69022.1"/>
    <property type="molecule type" value="Genomic_DNA"/>
</dbReference>
<feature type="domain" description="Homogentisate 1,2-dioxygenase N-terminal" evidence="10">
    <location>
        <begin position="111"/>
        <end position="245"/>
    </location>
</feature>
<dbReference type="PATRIC" id="fig|2287.6.peg.2525"/>
<dbReference type="Proteomes" id="UP000267993">
    <property type="component" value="Chromosome"/>
</dbReference>
<dbReference type="EMBL" id="CP011056">
    <property type="protein sequence ID" value="AKA77244.1"/>
    <property type="molecule type" value="Genomic_DNA"/>
</dbReference>
<dbReference type="PANTHER" id="PTHR11056">
    <property type="entry name" value="HOMOGENTISATE 1,2-DIOXYGENASE"/>
    <property type="match status" value="1"/>
</dbReference>
<evidence type="ECO:0000313" key="34">
    <source>
        <dbReference type="Proteomes" id="UP000594632"/>
    </source>
</evidence>
<dbReference type="OMA" id="CNFVPRK"/>
<keyword evidence="3 8" id="KW-0479">Metal-binding</keyword>
<name>A0A0E3JUP8_SACSO</name>
<evidence type="ECO:0000259" key="9">
    <source>
        <dbReference type="Pfam" id="PF04209"/>
    </source>
</evidence>
<dbReference type="GO" id="GO:0046872">
    <property type="term" value="F:metal ion binding"/>
    <property type="evidence" value="ECO:0007669"/>
    <property type="project" value="UniProtKB-KW"/>
</dbReference>
<sequence>MVFYHRQGELPKKRHTVFMKDGKLMREEVFGLNGFNGRYSLLYHLNPPTRIMKLGEWKSNTIGEWKDAEYRHHKLSTSKLRKSSDVFLDRIALIFNDNLIISFSKVDEGDTKLFYRNADFDEIYYVHSGEILFKSVFGEIEVKEGDYLVIPRGTTYTLSFKKNAELFIIEGKQIEVPKDYRNEYGQLVEGSFYYNRDLKLPVLRTYDENGNYKLVIKTVNGFQLVELDTHPFDVVGWDGYLYPFALSVYDLEPITGKLHQPPTAYTTFAADDFVVCTFVPRLFDYHPQSVPISYYHNNIDAEEIIFYSSGQFMSRRGINKGDITLHRGGHIHGPQPSAVEASLNKRGTYNDEVAIMVETQKRVKVSIYAKEIDDPTYPLSWYTS</sequence>
<reference evidence="11" key="5">
    <citation type="submission" date="2018-10" db="EMBL/GenBank/DDBJ databases">
        <authorList>
            <person name="McCarthy S."/>
            <person name="Gradnigo J."/>
            <person name="Johnson T."/>
            <person name="Payne S."/>
            <person name="Lipzen A."/>
            <person name="Schackwitz W."/>
            <person name="Martin J."/>
            <person name="Moriyama E."/>
            <person name="Blum P."/>
        </authorList>
    </citation>
    <scope>NUCLEOTIDE SEQUENCE</scope>
    <source>
        <strain evidence="11">SARC-B</strain>
        <strain evidence="12">SARC-C</strain>
        <strain evidence="13">SULA</strain>
    </source>
</reference>
<keyword evidence="6 8" id="KW-0408">Iron</keyword>
<feature type="active site" description="Proton acceptor" evidence="7">
    <location>
        <position position="259"/>
    </location>
</feature>
<dbReference type="SUPFAM" id="SSF51182">
    <property type="entry name" value="RmlC-like cupins"/>
    <property type="match status" value="1"/>
</dbReference>
<evidence type="ECO:0000256" key="1">
    <source>
        <dbReference type="ARBA" id="ARBA00001962"/>
    </source>
</evidence>
<dbReference type="EMBL" id="CP033236">
    <property type="protein sequence ID" value="AZF71642.1"/>
    <property type="molecule type" value="Genomic_DNA"/>
</dbReference>
<evidence type="ECO:0000259" key="10">
    <source>
        <dbReference type="Pfam" id="PF20510"/>
    </source>
</evidence>
<dbReference type="CDD" id="cd02208">
    <property type="entry name" value="cupin_RmlC-like"/>
    <property type="match status" value="1"/>
</dbReference>
<evidence type="ECO:0000313" key="11">
    <source>
        <dbReference type="EMBL" id="AKA74548.1"/>
    </source>
</evidence>
<evidence type="ECO:0000256" key="5">
    <source>
        <dbReference type="ARBA" id="ARBA00023002"/>
    </source>
</evidence>
<dbReference type="Pfam" id="PF20510">
    <property type="entry name" value="HgmA_N"/>
    <property type="match status" value="1"/>
</dbReference>
<evidence type="ECO:0000313" key="30">
    <source>
        <dbReference type="Proteomes" id="UP000273443"/>
    </source>
</evidence>
<evidence type="ECO:0000313" key="33">
    <source>
        <dbReference type="Proteomes" id="UP000282269"/>
    </source>
</evidence>
<evidence type="ECO:0000256" key="4">
    <source>
        <dbReference type="ARBA" id="ARBA00022964"/>
    </source>
</evidence>
<dbReference type="GO" id="GO:0006559">
    <property type="term" value="P:L-phenylalanine catabolic process"/>
    <property type="evidence" value="ECO:0007669"/>
    <property type="project" value="InterPro"/>
</dbReference>
<dbReference type="EMBL" id="CP011055">
    <property type="protein sequence ID" value="AKA74548.1"/>
    <property type="molecule type" value="Genomic_DNA"/>
</dbReference>
<dbReference type="Gene3D" id="2.60.120.10">
    <property type="entry name" value="Jelly Rolls"/>
    <property type="match status" value="1"/>
</dbReference>
<evidence type="ECO:0000313" key="32">
    <source>
        <dbReference type="Proteomes" id="UP000278715"/>
    </source>
</evidence>
<evidence type="ECO:0000256" key="2">
    <source>
        <dbReference type="ARBA" id="ARBA00007757"/>
    </source>
</evidence>
<evidence type="ECO:0000313" key="16">
    <source>
        <dbReference type="EMBL" id="AZF74262.1"/>
    </source>
</evidence>
<comment type="cofactor">
    <cofactor evidence="1 8">
        <name>Fe cation</name>
        <dbReference type="ChEBI" id="CHEBI:24875"/>
    </cofactor>
</comment>
<evidence type="ECO:0000313" key="25">
    <source>
        <dbReference type="Proteomes" id="UP000033106"/>
    </source>
</evidence>
<gene>
    <name evidence="21" type="ORF">HFC64_01690</name>
    <name evidence="22" type="ORF">SSOP1_1658</name>
    <name evidence="13" type="ORF">SULA_2396</name>
    <name evidence="11" type="ORF">SULB_2397</name>
    <name evidence="12" type="ORF">SULC_2394</name>
    <name evidence="14" type="ORF">SULG_12135</name>
    <name evidence="15" type="ORF">SULH_12135</name>
    <name evidence="16" type="ORF">SULI_12135</name>
    <name evidence="17" type="ORF">SULM_12125</name>
    <name evidence="18" type="ORF">SULN_12125</name>
    <name evidence="19" type="ORF">SULO_12135</name>
    <name evidence="20" type="ORF">SULZ_12135</name>
</gene>
<dbReference type="InterPro" id="IPR011051">
    <property type="entry name" value="RmlC_Cupin_sf"/>
</dbReference>
<evidence type="ECO:0000313" key="19">
    <source>
        <dbReference type="EMBL" id="AZF82096.1"/>
    </source>
</evidence>
<dbReference type="GO" id="GO:0004411">
    <property type="term" value="F:homogentisate 1,2-dioxygenase activity"/>
    <property type="evidence" value="ECO:0007669"/>
    <property type="project" value="InterPro"/>
</dbReference>
<reference evidence="27 28" key="4">
    <citation type="journal article" date="2018" name="Proc. Natl. Acad. Sci. U.S.A.">
        <title>Nonmutational mechanism of inheritance in the Archaeon Sulfolobus solfataricus.</title>
        <authorList>
            <person name="Payne S."/>
            <person name="McCarthy S."/>
            <person name="Johnson T."/>
            <person name="North E."/>
            <person name="Blum P."/>
        </authorList>
    </citation>
    <scope>NUCLEOTIDE SEQUENCE [LARGE SCALE GENOMIC DNA]</scope>
    <source>
        <strain evidence="15 27">SARC-H</strain>
        <strain evidence="16 31">SARC-I</strain>
        <strain evidence="18 32">SARC-N</strain>
        <strain evidence="19 33">SARC-O</strain>
        <strain evidence="20 28">SUL120</strain>
        <strain evidence="14 29">SULG</strain>
        <strain evidence="17 30">SULM</strain>
    </source>
</reference>
<dbReference type="Proteomes" id="UP000282269">
    <property type="component" value="Chromosome"/>
</dbReference>
<organism evidence="11 24">
    <name type="scientific">Saccharolobus solfataricus</name>
    <name type="common">Sulfolobus solfataricus</name>
    <dbReference type="NCBI Taxonomy" id="2287"/>
    <lineage>
        <taxon>Archaea</taxon>
        <taxon>Thermoproteota</taxon>
        <taxon>Thermoprotei</taxon>
        <taxon>Sulfolobales</taxon>
        <taxon>Sulfolobaceae</taxon>
        <taxon>Saccharolobus</taxon>
    </lineage>
</organism>
<dbReference type="EMBL" id="CP033239">
    <property type="protein sequence ID" value="AZF79492.1"/>
    <property type="molecule type" value="Genomic_DNA"/>
</dbReference>
<dbReference type="AlphaFoldDB" id="A0A0E3JUP8"/>
<evidence type="ECO:0000256" key="3">
    <source>
        <dbReference type="ARBA" id="ARBA00022723"/>
    </source>
</evidence>
<dbReference type="Proteomes" id="UP000594632">
    <property type="component" value="Chromosome"/>
</dbReference>
<dbReference type="Proteomes" id="UP000033085">
    <property type="component" value="Chromosome"/>
</dbReference>
<reference evidence="22" key="3">
    <citation type="submission" date="2016-04" db="EMBL/GenBank/DDBJ databases">
        <authorList>
            <person name="Evans L.H."/>
            <person name="Alamgir A."/>
            <person name="Owens N."/>
            <person name="Weber N.D."/>
            <person name="Virtaneva K."/>
            <person name="Barbian K."/>
            <person name="Babar A."/>
            <person name="Rosenke K."/>
        </authorList>
    </citation>
    <scope>NUCLEOTIDE SEQUENCE</scope>
    <source>
        <strain evidence="22">P1</strain>
    </source>
</reference>
<dbReference type="EMBL" id="CP050869">
    <property type="protein sequence ID" value="QPG48841.1"/>
    <property type="molecule type" value="Genomic_DNA"/>
</dbReference>
<evidence type="ECO:0000313" key="23">
    <source>
        <dbReference type="Proteomes" id="UP000033057"/>
    </source>
</evidence>
<dbReference type="InterPro" id="IPR046451">
    <property type="entry name" value="HgmA_C"/>
</dbReference>
<evidence type="ECO:0000313" key="17">
    <source>
        <dbReference type="EMBL" id="AZF76885.1"/>
    </source>
</evidence>
<protein>
    <submittedName>
        <fullName evidence="11 22">Dioxygenase</fullName>
    </submittedName>
</protein>
<dbReference type="Proteomes" id="UP000076770">
    <property type="component" value="Chromosome i"/>
</dbReference>
<evidence type="ECO:0000313" key="22">
    <source>
        <dbReference type="EMBL" id="SAI85212.1"/>
    </source>
</evidence>
<dbReference type="InterPro" id="IPR014710">
    <property type="entry name" value="RmlC-like_jellyroll"/>
</dbReference>
<evidence type="ECO:0000256" key="6">
    <source>
        <dbReference type="ARBA" id="ARBA00023004"/>
    </source>
</evidence>
<dbReference type="EMBL" id="CP033240">
    <property type="protein sequence ID" value="AZF82096.1"/>
    <property type="molecule type" value="Genomic_DNA"/>
</dbReference>
<dbReference type="GO" id="GO:0006570">
    <property type="term" value="P:tyrosine metabolic process"/>
    <property type="evidence" value="ECO:0007669"/>
    <property type="project" value="InterPro"/>
</dbReference>
<evidence type="ECO:0000256" key="8">
    <source>
        <dbReference type="PIRSR" id="PIRSR605708-2"/>
    </source>
</evidence>
<evidence type="ECO:0000313" key="29">
    <source>
        <dbReference type="Proteomes" id="UP000273194"/>
    </source>
</evidence>
<evidence type="ECO:0000313" key="26">
    <source>
        <dbReference type="Proteomes" id="UP000076770"/>
    </source>
</evidence>
<feature type="binding site" evidence="8">
    <location>
        <position position="302"/>
    </location>
    <ligand>
        <name>Fe cation</name>
        <dbReference type="ChEBI" id="CHEBI:24875"/>
    </ligand>
</feature>
<dbReference type="SMR" id="A0A0E3JUP8"/>
<dbReference type="Proteomes" id="UP000033057">
    <property type="component" value="Chromosome"/>
</dbReference>
<dbReference type="PANTHER" id="PTHR11056:SF0">
    <property type="entry name" value="HOMOGENTISATE 1,2-DIOXYGENASE"/>
    <property type="match status" value="1"/>
</dbReference>
<accession>A0A0E3JUP8</accession>
<evidence type="ECO:0000313" key="13">
    <source>
        <dbReference type="EMBL" id="AKA79936.1"/>
    </source>
</evidence>
<dbReference type="GeneID" id="44130345"/>
<evidence type="ECO:0000313" key="18">
    <source>
        <dbReference type="EMBL" id="AZF79492.1"/>
    </source>
</evidence>
<evidence type="ECO:0000313" key="21">
    <source>
        <dbReference type="EMBL" id="QPG48841.1"/>
    </source>
</evidence>
<dbReference type="Pfam" id="PF04209">
    <property type="entry name" value="HgmA_C"/>
    <property type="match status" value="1"/>
</dbReference>
<dbReference type="InterPro" id="IPR005708">
    <property type="entry name" value="Homogentis_dOase"/>
</dbReference>
<dbReference type="Proteomes" id="UP000275843">
    <property type="component" value="Chromosome"/>
</dbReference>
<reference evidence="26" key="2">
    <citation type="submission" date="2016-04" db="EMBL/GenBank/DDBJ databases">
        <authorList>
            <person name="Shah S.A."/>
            <person name="Garrett R.A."/>
        </authorList>
    </citation>
    <scope>NUCLEOTIDE SEQUENCE [LARGE SCALE GENOMIC DNA]</scope>
    <source>
        <strain evidence="26">ATCC 35091 / DSM 1616 / JCM 8930 / NBRC 15331 / P1</strain>
    </source>
</reference>
<dbReference type="EMBL" id="CP033238">
    <property type="protein sequence ID" value="AZF76885.1"/>
    <property type="molecule type" value="Genomic_DNA"/>
</dbReference>
<dbReference type="OrthoDB" id="57114at2157"/>
<evidence type="ECO:0000313" key="20">
    <source>
        <dbReference type="EMBL" id="AZF84682.1"/>
    </source>
</evidence>
<keyword evidence="5" id="KW-0560">Oxidoreductase</keyword>
<dbReference type="Proteomes" id="UP000273443">
    <property type="component" value="Chromosome"/>
</dbReference>
<dbReference type="EMBL" id="CP033237">
    <property type="protein sequence ID" value="AZF74262.1"/>
    <property type="molecule type" value="Genomic_DNA"/>
</dbReference>
<dbReference type="EMBL" id="LT549890">
    <property type="protein sequence ID" value="SAI85212.1"/>
    <property type="molecule type" value="Genomic_DNA"/>
</dbReference>
<dbReference type="Proteomes" id="UP000273194">
    <property type="component" value="Chromosome"/>
</dbReference>
<dbReference type="InterPro" id="IPR046452">
    <property type="entry name" value="HgmA_N"/>
</dbReference>
<dbReference type="KEGG" id="ssol:SULB_2397"/>
<dbReference type="Proteomes" id="UP000269431">
    <property type="component" value="Chromosome"/>
</dbReference>
<proteinExistence type="inferred from homology"/>
<evidence type="ECO:0000313" key="12">
    <source>
        <dbReference type="EMBL" id="AKA77244.1"/>
    </source>
</evidence>
<dbReference type="GO" id="GO:0005737">
    <property type="term" value="C:cytoplasm"/>
    <property type="evidence" value="ECO:0007669"/>
    <property type="project" value="TreeGrafter"/>
</dbReference>
<feature type="domain" description="Homogentisate 1,2-dioxygenase C-terminal" evidence="9">
    <location>
        <begin position="262"/>
        <end position="373"/>
    </location>
</feature>
<reference evidence="21 34" key="6">
    <citation type="journal article" date="2020" name="Nat. Commun.">
        <title>The structures of two archaeal type IV pili illuminate evolutionary relationships.</title>
        <authorList>
            <person name="Wang F."/>
            <person name="Baquero D.P."/>
            <person name="Su Z."/>
            <person name="Beltran L.C."/>
            <person name="Prangishvili D."/>
            <person name="Krupovic M."/>
            <person name="Egelman E.H."/>
        </authorList>
    </citation>
    <scope>NUCLEOTIDE SEQUENCE [LARGE SCALE GENOMIC DNA]</scope>
    <source>
        <strain evidence="21 34">POZ149</strain>
    </source>
</reference>
<feature type="binding site" evidence="8">
    <location>
        <position position="332"/>
    </location>
    <ligand>
        <name>Fe cation</name>
        <dbReference type="ChEBI" id="CHEBI:24875"/>
    </ligand>
</feature>
<evidence type="ECO:0000313" key="15">
    <source>
        <dbReference type="EMBL" id="AZF71642.1"/>
    </source>
</evidence>
<feature type="binding site" evidence="8">
    <location>
        <position position="332"/>
    </location>
    <ligand>
        <name>homogentisate</name>
        <dbReference type="ChEBI" id="CHEBI:16169"/>
    </ligand>
</feature>
<evidence type="ECO:0000313" key="28">
    <source>
        <dbReference type="Proteomes" id="UP000269431"/>
    </source>
</evidence>
<evidence type="ECO:0000313" key="24">
    <source>
        <dbReference type="Proteomes" id="UP000033085"/>
    </source>
</evidence>
<dbReference type="KEGG" id="ssof:SULC_2394"/>
<keyword evidence="4 11" id="KW-0223">Dioxygenase</keyword>
<evidence type="ECO:0000313" key="27">
    <source>
        <dbReference type="Proteomes" id="UP000267993"/>
    </source>
</evidence>
<dbReference type="RefSeq" id="WP_010923457.1">
    <property type="nucleotide sequence ID" value="NZ_CP011055.2"/>
</dbReference>
<dbReference type="GeneID" id="1454534"/>
<dbReference type="EMBL" id="CP011057">
    <property type="protein sequence ID" value="AKA79936.1"/>
    <property type="molecule type" value="Genomic_DNA"/>
</dbReference>
<evidence type="ECO:0000256" key="7">
    <source>
        <dbReference type="PIRSR" id="PIRSR605708-1"/>
    </source>
</evidence>
<dbReference type="Proteomes" id="UP000033106">
    <property type="component" value="Chromosome"/>
</dbReference>
<reference evidence="23 24" key="1">
    <citation type="journal article" date="2015" name="Genome Announc.">
        <title>Complete Genome Sequence of Sulfolobus solfataricus Strain 98/2 and Evolved Derivatives.</title>
        <authorList>
            <person name="McCarthy S."/>
            <person name="Gradnigo J."/>
            <person name="Johnson T."/>
            <person name="Payne S."/>
            <person name="Lipzen A."/>
            <person name="Martin J."/>
            <person name="Schackwitz W."/>
            <person name="Moriyama E."/>
            <person name="Blum P."/>
        </authorList>
    </citation>
    <scope>NUCLEOTIDE SEQUENCE [LARGE SCALE GENOMIC DNA]</scope>
    <source>
        <strain evidence="23">98/2 SULC</strain>
        <strain evidence="11">SARC-B</strain>
        <strain evidence="12">SARC-C</strain>
        <strain evidence="13 25">SULA</strain>
        <strain evidence="24">SULB</strain>
    </source>
</reference>
<dbReference type="Proteomes" id="UP000278715">
    <property type="component" value="Chromosome"/>
</dbReference>
<dbReference type="EMBL" id="CP033241">
    <property type="protein sequence ID" value="AZF84682.1"/>
    <property type="molecule type" value="Genomic_DNA"/>
</dbReference>